<reference evidence="3 5" key="2">
    <citation type="submission" date="2014-01" db="EMBL/GenBank/DDBJ databases">
        <title>Draft genome sequencing of Bacillus alcalophilus CGMCC 1.3604.</title>
        <authorList>
            <person name="Yang J."/>
            <person name="Diao L."/>
            <person name="Yang S."/>
        </authorList>
    </citation>
    <scope>NUCLEOTIDE SEQUENCE [LARGE SCALE GENOMIC DNA]</scope>
    <source>
        <strain evidence="3 5">CGMCC 1.3604</strain>
    </source>
</reference>
<evidence type="ECO:0000313" key="3">
    <source>
        <dbReference type="EMBL" id="THG88822.1"/>
    </source>
</evidence>
<evidence type="ECO:0000256" key="1">
    <source>
        <dbReference type="SAM" id="Phobius"/>
    </source>
</evidence>
<reference evidence="2 4" key="1">
    <citation type="journal article" date="2014" name="Genome Announc.">
        <title>Draft Genome Sequence of Bacillus alcalophilus AV1934, a Classic Alkaliphile Isolated from Human Feces in 1934.</title>
        <authorList>
            <person name="Attie O."/>
            <person name="Jayaprakash A."/>
            <person name="Shah H."/>
            <person name="Paulsen I.T."/>
            <person name="Morino M."/>
            <person name="Takahashi Y."/>
            <person name="Narumi I."/>
            <person name="Sachidanandam R."/>
            <person name="Satoh K."/>
            <person name="Ito M."/>
            <person name="Krulwich T.A."/>
        </authorList>
    </citation>
    <scope>NUCLEOTIDE SEQUENCE [LARGE SCALE GENOMIC DNA]</scope>
    <source>
        <strain evidence="2 4">AV1934</strain>
    </source>
</reference>
<dbReference type="OrthoDB" id="2942084at2"/>
<evidence type="ECO:0000313" key="5">
    <source>
        <dbReference type="Proteomes" id="UP000297014"/>
    </source>
</evidence>
<evidence type="ECO:0000313" key="4">
    <source>
        <dbReference type="Proteomes" id="UP000002754"/>
    </source>
</evidence>
<protein>
    <submittedName>
        <fullName evidence="2">Uncharacterized protein</fullName>
    </submittedName>
</protein>
<keyword evidence="1" id="KW-1133">Transmembrane helix</keyword>
<dbReference type="EMBL" id="JALP01000304">
    <property type="protein sequence ID" value="THG88822.1"/>
    <property type="molecule type" value="Genomic_DNA"/>
</dbReference>
<proteinExistence type="predicted"/>
<gene>
    <name evidence="3" type="ORF">AJ85_21270</name>
    <name evidence="2" type="ORF">BALCAV_0213350</name>
</gene>
<dbReference type="Proteomes" id="UP000002754">
    <property type="component" value="Unassembled WGS sequence"/>
</dbReference>
<accession>A0A094XDS7</accession>
<feature type="transmembrane region" description="Helical" evidence="1">
    <location>
        <begin position="17"/>
        <end position="36"/>
    </location>
</feature>
<organism evidence="2 4">
    <name type="scientific">Alkalihalobacillus alcalophilus ATCC 27647 = CGMCC 1.3604</name>
    <dbReference type="NCBI Taxonomy" id="1218173"/>
    <lineage>
        <taxon>Bacteria</taxon>
        <taxon>Bacillati</taxon>
        <taxon>Bacillota</taxon>
        <taxon>Bacilli</taxon>
        <taxon>Bacillales</taxon>
        <taxon>Bacillaceae</taxon>
        <taxon>Alkalihalobacillus</taxon>
    </lineage>
</organism>
<dbReference type="AlphaFoldDB" id="A0A094XDS7"/>
<dbReference type="EMBL" id="ALPT02000042">
    <property type="protein sequence ID" value="KGA96935.1"/>
    <property type="molecule type" value="Genomic_DNA"/>
</dbReference>
<dbReference type="STRING" id="1218173.BALCAV_0213350"/>
<dbReference type="Proteomes" id="UP000297014">
    <property type="component" value="Unassembled WGS sequence"/>
</dbReference>
<comment type="caution">
    <text evidence="2">The sequence shown here is derived from an EMBL/GenBank/DDBJ whole genome shotgun (WGS) entry which is preliminary data.</text>
</comment>
<dbReference type="RefSeq" id="WP_003323102.1">
    <property type="nucleotide sequence ID" value="NZ_ALPT02000042.1"/>
</dbReference>
<keyword evidence="1" id="KW-0472">Membrane</keyword>
<keyword evidence="4" id="KW-1185">Reference proteome</keyword>
<name>A0A094XDS7_ALKAL</name>
<keyword evidence="1" id="KW-0812">Transmembrane</keyword>
<feature type="transmembrane region" description="Helical" evidence="1">
    <location>
        <begin position="70"/>
        <end position="87"/>
    </location>
</feature>
<feature type="transmembrane region" description="Helical" evidence="1">
    <location>
        <begin position="43"/>
        <end position="64"/>
    </location>
</feature>
<sequence length="89" mass="10242">MGIFFEKATKPSLKPFMIARIVILFMIFIQCVFFFFHEFQYNLLAMTLLLVAIGSLLDGIEAIIQGDRLYKYFALSGVFFLLALITFSI</sequence>
<evidence type="ECO:0000313" key="2">
    <source>
        <dbReference type="EMBL" id="KGA96935.1"/>
    </source>
</evidence>